<comment type="caution">
    <text evidence="2">The sequence shown here is derived from an EMBL/GenBank/DDBJ whole genome shotgun (WGS) entry which is preliminary data.</text>
</comment>
<dbReference type="Proteomes" id="UP000075714">
    <property type="component" value="Unassembled WGS sequence"/>
</dbReference>
<dbReference type="AlphaFoldDB" id="A0A150GAA6"/>
<reference evidence="3" key="1">
    <citation type="journal article" date="2016" name="Nat. Commun.">
        <title>The Gonium pectorale genome demonstrates co-option of cell cycle regulation during the evolution of multicellularity.</title>
        <authorList>
            <person name="Hanschen E.R."/>
            <person name="Marriage T.N."/>
            <person name="Ferris P.J."/>
            <person name="Hamaji T."/>
            <person name="Toyoda A."/>
            <person name="Fujiyama A."/>
            <person name="Neme R."/>
            <person name="Noguchi H."/>
            <person name="Minakuchi Y."/>
            <person name="Suzuki M."/>
            <person name="Kawai-Toyooka H."/>
            <person name="Smith D.R."/>
            <person name="Sparks H."/>
            <person name="Anderson J."/>
            <person name="Bakaric R."/>
            <person name="Luria V."/>
            <person name="Karger A."/>
            <person name="Kirschner M.W."/>
            <person name="Durand P.M."/>
            <person name="Michod R.E."/>
            <person name="Nozaki H."/>
            <person name="Olson B.J."/>
        </authorList>
    </citation>
    <scope>NUCLEOTIDE SEQUENCE [LARGE SCALE GENOMIC DNA]</scope>
    <source>
        <strain evidence="3">NIES-2863</strain>
    </source>
</reference>
<sequence length="282" mass="27113">MTEPPAAAASSVGHASEPDATAAVGGGTRSELAAAAAQASDAVVAAPSWWRRSGPGGSGGGGGVAVLKLELRPSSEPSRHAVQGKGRRQAEYALAEVAVRPWYDSDSLLAWMAGGVQLPGLAAELAGGAGGTGGLLAAEEAQREAFLAAYDMLTGGAVRQQAAAAAAAPSPSPSPAPVAEDAASSGGGGRVLRPHELSEQQLQEAVQQLVRAFGLPPSAISASASTAAGGSDAGGGEGMGGGGSAPAPPRAATTQPGQPPASPQGQLGASPRPNGGTGGRDG</sequence>
<dbReference type="OrthoDB" id="540462at2759"/>
<feature type="region of interest" description="Disordered" evidence="1">
    <location>
        <begin position="164"/>
        <end position="200"/>
    </location>
</feature>
<name>A0A150GAA6_GONPE</name>
<organism evidence="2 3">
    <name type="scientific">Gonium pectorale</name>
    <name type="common">Green alga</name>
    <dbReference type="NCBI Taxonomy" id="33097"/>
    <lineage>
        <taxon>Eukaryota</taxon>
        <taxon>Viridiplantae</taxon>
        <taxon>Chlorophyta</taxon>
        <taxon>core chlorophytes</taxon>
        <taxon>Chlorophyceae</taxon>
        <taxon>CS clade</taxon>
        <taxon>Chlamydomonadales</taxon>
        <taxon>Volvocaceae</taxon>
        <taxon>Gonium</taxon>
    </lineage>
</organism>
<feature type="compositionally biased region" description="Gly residues" evidence="1">
    <location>
        <begin position="231"/>
        <end position="244"/>
    </location>
</feature>
<gene>
    <name evidence="2" type="ORF">GPECTOR_41g737</name>
</gene>
<feature type="region of interest" description="Disordered" evidence="1">
    <location>
        <begin position="1"/>
        <end position="28"/>
    </location>
</feature>
<evidence type="ECO:0000256" key="1">
    <source>
        <dbReference type="SAM" id="MobiDB-lite"/>
    </source>
</evidence>
<proteinExistence type="predicted"/>
<evidence type="ECO:0000313" key="2">
    <source>
        <dbReference type="EMBL" id="KXZ46772.1"/>
    </source>
</evidence>
<feature type="compositionally biased region" description="Low complexity" evidence="1">
    <location>
        <begin position="220"/>
        <end position="230"/>
    </location>
</feature>
<keyword evidence="3" id="KW-1185">Reference proteome</keyword>
<evidence type="ECO:0000313" key="3">
    <source>
        <dbReference type="Proteomes" id="UP000075714"/>
    </source>
</evidence>
<accession>A0A150GAA6</accession>
<feature type="region of interest" description="Disordered" evidence="1">
    <location>
        <begin position="220"/>
        <end position="282"/>
    </location>
</feature>
<dbReference type="EMBL" id="LSYV01000042">
    <property type="protein sequence ID" value="KXZ46772.1"/>
    <property type="molecule type" value="Genomic_DNA"/>
</dbReference>
<protein>
    <submittedName>
        <fullName evidence="2">Uncharacterized protein</fullName>
    </submittedName>
</protein>
<dbReference type="STRING" id="33097.A0A150GAA6"/>